<dbReference type="Proteomes" id="UP000236738">
    <property type="component" value="Unassembled WGS sequence"/>
</dbReference>
<evidence type="ECO:0000313" key="2">
    <source>
        <dbReference type="Proteomes" id="UP000236738"/>
    </source>
</evidence>
<evidence type="ECO:0008006" key="3">
    <source>
        <dbReference type="Google" id="ProtNLM"/>
    </source>
</evidence>
<keyword evidence="2" id="KW-1185">Reference proteome</keyword>
<organism evidence="1 2">
    <name type="scientific">Halpernia humi</name>
    <dbReference type="NCBI Taxonomy" id="493375"/>
    <lineage>
        <taxon>Bacteria</taxon>
        <taxon>Pseudomonadati</taxon>
        <taxon>Bacteroidota</taxon>
        <taxon>Flavobacteriia</taxon>
        <taxon>Flavobacteriales</taxon>
        <taxon>Weeksellaceae</taxon>
        <taxon>Chryseobacterium group</taxon>
        <taxon>Halpernia</taxon>
    </lineage>
</organism>
<evidence type="ECO:0000313" key="1">
    <source>
        <dbReference type="EMBL" id="SEG39597.1"/>
    </source>
</evidence>
<proteinExistence type="predicted"/>
<name>A0A1H5ZV65_9FLAO</name>
<accession>A0A1H5ZV65</accession>
<reference evidence="2" key="1">
    <citation type="submission" date="2016-10" db="EMBL/GenBank/DDBJ databases">
        <authorList>
            <person name="Varghese N."/>
            <person name="Submissions S."/>
        </authorList>
    </citation>
    <scope>NUCLEOTIDE SEQUENCE [LARGE SCALE GENOMIC DNA]</scope>
    <source>
        <strain evidence="2">DSM 21580</strain>
    </source>
</reference>
<dbReference type="AlphaFoldDB" id="A0A1H5ZV65"/>
<sequence length="294" mass="33236">MARQISEIKKSITDLFMINENLVQWYGLDQARSFDEQFSTVSFENILIDFFARVFYVFELLFDNHKAEVSDIILQQKPHSLTWYRNKALAFQYGFDLYDDTDVFINEGYTDEQIAASKIIKYSAVTEAVNESRLIIKIATEDSNGDLAPISEAEKESFDAYIDEARDAGVVVTIINYLPDILRLTLKIYYDPLVLSSSGVAITGANGGKKPVEIALKEFMRELPFNGELILASLIDKLQKTEGVKIPHLINAASSWIDSAGITYATFENIAVKKIPVSGYFQIENFNNIEYIAN</sequence>
<dbReference type="EMBL" id="FNUS01000005">
    <property type="protein sequence ID" value="SEG39597.1"/>
    <property type="molecule type" value="Genomic_DNA"/>
</dbReference>
<dbReference type="RefSeq" id="WP_103914071.1">
    <property type="nucleotide sequence ID" value="NZ_FNUS01000005.1"/>
</dbReference>
<gene>
    <name evidence="1" type="ORF">SAMN05421847_2195</name>
</gene>
<protein>
    <recommendedName>
        <fullName evidence="3">Nucleotidyltransferase</fullName>
    </recommendedName>
</protein>
<dbReference type="OrthoDB" id="1053324at2"/>